<proteinExistence type="predicted"/>
<dbReference type="EMBL" id="FPBO01000005">
    <property type="protein sequence ID" value="SFU58747.1"/>
    <property type="molecule type" value="Genomic_DNA"/>
</dbReference>
<dbReference type="InterPro" id="IPR025293">
    <property type="entry name" value="YfiR/HmsC-like"/>
</dbReference>
<reference evidence="2" key="1">
    <citation type="submission" date="2016-10" db="EMBL/GenBank/DDBJ databases">
        <authorList>
            <person name="Varghese N."/>
            <person name="Submissions S."/>
        </authorList>
    </citation>
    <scope>NUCLEOTIDE SEQUENCE [LARGE SCALE GENOMIC DNA]</scope>
    <source>
        <strain evidence="2">CGMCC 1.11014</strain>
    </source>
</reference>
<gene>
    <name evidence="1" type="ORF">SAMN05216552_1005188</name>
</gene>
<organism evidence="1 2">
    <name type="scientific">Pseudoduganella namucuonensis</name>
    <dbReference type="NCBI Taxonomy" id="1035707"/>
    <lineage>
        <taxon>Bacteria</taxon>
        <taxon>Pseudomonadati</taxon>
        <taxon>Pseudomonadota</taxon>
        <taxon>Betaproteobacteria</taxon>
        <taxon>Burkholderiales</taxon>
        <taxon>Oxalobacteraceae</taxon>
        <taxon>Telluria group</taxon>
        <taxon>Pseudoduganella</taxon>
    </lineage>
</organism>
<keyword evidence="2" id="KW-1185">Reference proteome</keyword>
<dbReference type="AlphaFoldDB" id="A0A1I7HDG2"/>
<name>A0A1I7HDG2_9BURK</name>
<evidence type="ECO:0000313" key="1">
    <source>
        <dbReference type="EMBL" id="SFU58747.1"/>
    </source>
</evidence>
<evidence type="ECO:0000313" key="2">
    <source>
        <dbReference type="Proteomes" id="UP000199391"/>
    </source>
</evidence>
<dbReference type="Pfam" id="PF13689">
    <property type="entry name" value="DUF4154"/>
    <property type="match status" value="1"/>
</dbReference>
<accession>A0A1I7HDG2</accession>
<dbReference type="STRING" id="1035707.SAMN05216552_1005188"/>
<dbReference type="OrthoDB" id="8527941at2"/>
<dbReference type="Proteomes" id="UP000199391">
    <property type="component" value="Unassembled WGS sequence"/>
</dbReference>
<protein>
    <recommendedName>
        <fullName evidence="3">DUF4154 domain-containing protein</fullName>
    </recommendedName>
</protein>
<sequence length="167" mass="17661">MCLVVGAQETPPAPEQQIKAAYILNFTRYASWPASVLADARAPLVVCVMGQGSGDIARQLHSRAAGSHPLDLRTITRGEDAAPCHALYISPSERPRQAALLARLRDQAVLTIGDSASFLADGGMINMMLVEGNIRFEVNLAAAKQSGMSLNPRVLALAERVVGGAAK</sequence>
<evidence type="ECO:0008006" key="3">
    <source>
        <dbReference type="Google" id="ProtNLM"/>
    </source>
</evidence>